<evidence type="ECO:0000313" key="2">
    <source>
        <dbReference type="EMBL" id="RII94557.1"/>
    </source>
</evidence>
<proteinExistence type="predicted"/>
<dbReference type="Pfam" id="PF12728">
    <property type="entry name" value="HTH_17"/>
    <property type="match status" value="1"/>
</dbReference>
<evidence type="ECO:0000313" key="3">
    <source>
        <dbReference type="Proteomes" id="UP000265355"/>
    </source>
</evidence>
<protein>
    <submittedName>
        <fullName evidence="2">DNA-binding protein</fullName>
    </submittedName>
</protein>
<dbReference type="EMBL" id="QWEE01000006">
    <property type="protein sequence ID" value="RII94557.1"/>
    <property type="molecule type" value="Genomic_DNA"/>
</dbReference>
<dbReference type="GO" id="GO:0003677">
    <property type="term" value="F:DNA binding"/>
    <property type="evidence" value="ECO:0007669"/>
    <property type="project" value="UniProtKB-KW"/>
</dbReference>
<feature type="domain" description="Helix-turn-helix" evidence="1">
    <location>
        <begin position="81"/>
        <end position="130"/>
    </location>
</feature>
<gene>
    <name evidence="2" type="ORF">DZF98_01170</name>
</gene>
<dbReference type="InterPro" id="IPR041657">
    <property type="entry name" value="HTH_17"/>
</dbReference>
<organism evidence="2 3">
    <name type="scientific">Clavibacter californiensis</name>
    <dbReference type="NCBI Taxonomy" id="1401995"/>
    <lineage>
        <taxon>Bacteria</taxon>
        <taxon>Bacillati</taxon>
        <taxon>Actinomycetota</taxon>
        <taxon>Actinomycetes</taxon>
        <taxon>Micrococcales</taxon>
        <taxon>Microbacteriaceae</taxon>
        <taxon>Clavibacter</taxon>
    </lineage>
</organism>
<sequence>MQERPPGSYVHGQGGPIVVLPGRVAAYLERYAGLDDFRKRIRGHDAEVYAVLYDLHRAALVWRESATGTPHEVRPEPAAEWFTTAEAAARVGITDRGIRRAIAEKRLAARLVGRSWRISRTDLAHFRASRAH</sequence>
<accession>A0ABX9NAV8</accession>
<keyword evidence="3" id="KW-1185">Reference proteome</keyword>
<keyword evidence="2" id="KW-0238">DNA-binding</keyword>
<name>A0ABX9NAV8_9MICO</name>
<comment type="caution">
    <text evidence="2">The sequence shown here is derived from an EMBL/GenBank/DDBJ whole genome shotgun (WGS) entry which is preliminary data.</text>
</comment>
<evidence type="ECO:0000259" key="1">
    <source>
        <dbReference type="Pfam" id="PF12728"/>
    </source>
</evidence>
<dbReference type="NCBIfam" id="TIGR01764">
    <property type="entry name" value="excise"/>
    <property type="match status" value="1"/>
</dbReference>
<dbReference type="InterPro" id="IPR010093">
    <property type="entry name" value="SinI_DNA-bd"/>
</dbReference>
<dbReference type="Proteomes" id="UP000265355">
    <property type="component" value="Unassembled WGS sequence"/>
</dbReference>
<reference evidence="2 3" key="1">
    <citation type="submission" date="2018-08" db="EMBL/GenBank/DDBJ databases">
        <title>Genome Sequence of Clavibacter michiganensis Subspecies type strains, and the Atypical Peach-Colored Strains Isolated from Tomato.</title>
        <authorList>
            <person name="Osdaghi E."/>
            <person name="Portier P."/>
            <person name="Briand M."/>
            <person name="Jacques M.-A."/>
        </authorList>
    </citation>
    <scope>NUCLEOTIDE SEQUENCE [LARGE SCALE GENOMIC DNA]</scope>
    <source>
        <strain evidence="2 3">CFBP 8216</strain>
    </source>
</reference>
<dbReference type="RefSeq" id="WP_119372212.1">
    <property type="nucleotide sequence ID" value="NZ_CP040792.1"/>
</dbReference>